<dbReference type="OrthoDB" id="4499262at2759"/>
<keyword evidence="2" id="KW-0472">Membrane</keyword>
<proteinExistence type="predicted"/>
<keyword evidence="4" id="KW-1185">Reference proteome</keyword>
<dbReference type="AlphaFoldDB" id="A0A8H4TID4"/>
<reference evidence="3" key="2">
    <citation type="submission" date="2020-05" db="EMBL/GenBank/DDBJ databases">
        <authorList>
            <person name="Kim H.-S."/>
            <person name="Proctor R.H."/>
            <person name="Brown D.W."/>
        </authorList>
    </citation>
    <scope>NUCLEOTIDE SEQUENCE</scope>
    <source>
        <strain evidence="3">NRRL 20472</strain>
    </source>
</reference>
<dbReference type="EMBL" id="JABEXW010000686">
    <property type="protein sequence ID" value="KAF4958558.1"/>
    <property type="molecule type" value="Genomic_DNA"/>
</dbReference>
<feature type="region of interest" description="Disordered" evidence="1">
    <location>
        <begin position="347"/>
        <end position="379"/>
    </location>
</feature>
<protein>
    <submittedName>
        <fullName evidence="3">Uncharacterized protein</fullName>
    </submittedName>
</protein>
<keyword evidence="2" id="KW-1133">Transmembrane helix</keyword>
<evidence type="ECO:0000313" key="4">
    <source>
        <dbReference type="Proteomes" id="UP000622797"/>
    </source>
</evidence>
<keyword evidence="2" id="KW-0812">Transmembrane</keyword>
<name>A0A8H4TID4_9HYPO</name>
<feature type="transmembrane region" description="Helical" evidence="2">
    <location>
        <begin position="202"/>
        <end position="224"/>
    </location>
</feature>
<evidence type="ECO:0000313" key="3">
    <source>
        <dbReference type="EMBL" id="KAF4958558.1"/>
    </source>
</evidence>
<evidence type="ECO:0000256" key="2">
    <source>
        <dbReference type="SAM" id="Phobius"/>
    </source>
</evidence>
<gene>
    <name evidence="3" type="ORF">FSARC_10992</name>
</gene>
<sequence>MRVSSFLVFVPHAIAQTTRQYEAFQAAPGDLIPRFFIDRSFPLAKRAGDCGKDHHNCLDIGFTDDCCDNDSYCYVPAAPVTLHAGRPSTFAPAPSQRAGLLRRKKAAAIANVPKRASISVPPASEGIAAVTTLSVAQAVTVPLQDPPHEQIYWNLYLKGARHLNTDAPMVRAVAIMTKTALNGVTIVEDDDSSGGLSDGAKAGIGVGVVVGASIIVGGLTWLFLKRRRQQSAAGPSGSGEGDGDGSVPARETMTEVSGTNARRGLTQDYFGPDPAAGPYTEQVSSRVTSPGRESAVPMHAQSPGDIAAPVEIDSTAREGSDLLSPMSSPSLYQTPLSETINGRFELYGNETPVTPDRPLSIVPTPPQSVMGDNAPRREQ</sequence>
<feature type="region of interest" description="Disordered" evidence="1">
    <location>
        <begin position="231"/>
        <end position="306"/>
    </location>
</feature>
<dbReference type="Proteomes" id="UP000622797">
    <property type="component" value="Unassembled WGS sequence"/>
</dbReference>
<comment type="caution">
    <text evidence="3">The sequence shown here is derived from an EMBL/GenBank/DDBJ whole genome shotgun (WGS) entry which is preliminary data.</text>
</comment>
<reference evidence="3" key="1">
    <citation type="journal article" date="2020" name="BMC Genomics">
        <title>Correction to: Identification and distribution of gene clusters required for synthesis of sphingolipid metabolism inhibitors in diverse species of the filamentous fungus Fusarium.</title>
        <authorList>
            <person name="Kim H.S."/>
            <person name="Lohmar J.M."/>
            <person name="Busman M."/>
            <person name="Brown D.W."/>
            <person name="Naumann T.A."/>
            <person name="Divon H.H."/>
            <person name="Lysoe E."/>
            <person name="Uhlig S."/>
            <person name="Proctor R.H."/>
        </authorList>
    </citation>
    <scope>NUCLEOTIDE SEQUENCE</scope>
    <source>
        <strain evidence="3">NRRL 20472</strain>
    </source>
</reference>
<evidence type="ECO:0000256" key="1">
    <source>
        <dbReference type="SAM" id="MobiDB-lite"/>
    </source>
</evidence>
<organism evidence="3 4">
    <name type="scientific">Fusarium sarcochroum</name>
    <dbReference type="NCBI Taxonomy" id="1208366"/>
    <lineage>
        <taxon>Eukaryota</taxon>
        <taxon>Fungi</taxon>
        <taxon>Dikarya</taxon>
        <taxon>Ascomycota</taxon>
        <taxon>Pezizomycotina</taxon>
        <taxon>Sordariomycetes</taxon>
        <taxon>Hypocreomycetidae</taxon>
        <taxon>Hypocreales</taxon>
        <taxon>Nectriaceae</taxon>
        <taxon>Fusarium</taxon>
        <taxon>Fusarium lateritium species complex</taxon>
    </lineage>
</organism>
<accession>A0A8H4TID4</accession>